<dbReference type="InterPro" id="IPR036597">
    <property type="entry name" value="Fido-like_dom_sf"/>
</dbReference>
<evidence type="ECO:0000256" key="1">
    <source>
        <dbReference type="PIRSR" id="PIRSR640198-1"/>
    </source>
</evidence>
<evidence type="ECO:0000259" key="3">
    <source>
        <dbReference type="PROSITE" id="PS51459"/>
    </source>
</evidence>
<dbReference type="InterPro" id="IPR003812">
    <property type="entry name" value="Fido"/>
</dbReference>
<keyword evidence="2" id="KW-0067">ATP-binding</keyword>
<feature type="domain" description="Fido" evidence="3">
    <location>
        <begin position="158"/>
        <end position="311"/>
    </location>
</feature>
<dbReference type="GO" id="GO:0005524">
    <property type="term" value="F:ATP binding"/>
    <property type="evidence" value="ECO:0007669"/>
    <property type="project" value="UniProtKB-KW"/>
</dbReference>
<dbReference type="InterPro" id="IPR040198">
    <property type="entry name" value="Fido_containing"/>
</dbReference>
<dbReference type="EMBL" id="JAVHJM010000001">
    <property type="protein sequence ID" value="KAK6519889.1"/>
    <property type="molecule type" value="Genomic_DNA"/>
</dbReference>
<dbReference type="PANTHER" id="PTHR13504:SF38">
    <property type="entry name" value="FIDO DOMAIN-CONTAINING PROTEIN"/>
    <property type="match status" value="1"/>
</dbReference>
<name>A0AAN8NQG6_9PEZI</name>
<dbReference type="SUPFAM" id="SSF140931">
    <property type="entry name" value="Fic-like"/>
    <property type="match status" value="1"/>
</dbReference>
<feature type="binding site" evidence="2">
    <location>
        <begin position="254"/>
        <end position="261"/>
    </location>
    <ligand>
        <name>ATP</name>
        <dbReference type="ChEBI" id="CHEBI:30616"/>
    </ligand>
</feature>
<protein>
    <recommendedName>
        <fullName evidence="3">Fido domain-containing protein</fullName>
    </recommendedName>
</protein>
<reference evidence="4 5" key="1">
    <citation type="submission" date="2019-10" db="EMBL/GenBank/DDBJ databases">
        <authorList>
            <person name="Palmer J.M."/>
        </authorList>
    </citation>
    <scope>NUCLEOTIDE SEQUENCE [LARGE SCALE GENOMIC DNA]</scope>
    <source>
        <strain evidence="4 5">TWF506</strain>
    </source>
</reference>
<evidence type="ECO:0000313" key="4">
    <source>
        <dbReference type="EMBL" id="KAK6519889.1"/>
    </source>
</evidence>
<accession>A0AAN8NQG6</accession>
<feature type="active site" evidence="1">
    <location>
        <position position="250"/>
    </location>
</feature>
<sequence>MQHLGSELEQSLWQVFDVDLTKDQSERSQQHKGFARDYRIPPWSSIKPDDLWTAPESLRESSYLLAGLQADSNLQEAFEVRFDRPFYIFIEYDRERRSFDITETIKLVKTTVAGSRVESAPDLFYECLTRDIISRRDVVQHVQAFLYLKEQLSEYGSLSEDSLLECHRILTNKIPSSKGFQGYRGQHRICEISVGKTLKLRTGEEIYCPPADKVPESMNSWLICYNGALKGSRNPVAAASELKTEFLKTHPFLDGNGRMSRLLFNSLVTNYYPHTLITFGESKYERLRYRHSVRESIRRKAPGIFSFFALQRAARSTLQRLEDDLDTDTRIPGLSRIKENLRLLAEGSR</sequence>
<dbReference type="Gene3D" id="1.10.3290.10">
    <property type="entry name" value="Fido-like domain"/>
    <property type="match status" value="1"/>
</dbReference>
<dbReference type="PANTHER" id="PTHR13504">
    <property type="entry name" value="FIDO DOMAIN-CONTAINING PROTEIN DDB_G0283145"/>
    <property type="match status" value="1"/>
</dbReference>
<dbReference type="Proteomes" id="UP001307849">
    <property type="component" value="Unassembled WGS sequence"/>
</dbReference>
<comment type="caution">
    <text evidence="4">The sequence shown here is derived from an EMBL/GenBank/DDBJ whole genome shotgun (WGS) entry which is preliminary data.</text>
</comment>
<evidence type="ECO:0000313" key="5">
    <source>
        <dbReference type="Proteomes" id="UP001307849"/>
    </source>
</evidence>
<dbReference type="Pfam" id="PF02661">
    <property type="entry name" value="Fic"/>
    <property type="match status" value="1"/>
</dbReference>
<keyword evidence="5" id="KW-1185">Reference proteome</keyword>
<evidence type="ECO:0000256" key="2">
    <source>
        <dbReference type="PIRSR" id="PIRSR640198-2"/>
    </source>
</evidence>
<keyword evidence="2" id="KW-0547">Nucleotide-binding</keyword>
<organism evidence="4 5">
    <name type="scientific">Arthrobotrys conoides</name>
    <dbReference type="NCBI Taxonomy" id="74498"/>
    <lineage>
        <taxon>Eukaryota</taxon>
        <taxon>Fungi</taxon>
        <taxon>Dikarya</taxon>
        <taxon>Ascomycota</taxon>
        <taxon>Pezizomycotina</taxon>
        <taxon>Orbiliomycetes</taxon>
        <taxon>Orbiliales</taxon>
        <taxon>Orbiliaceae</taxon>
        <taxon>Arthrobotrys</taxon>
    </lineage>
</organism>
<dbReference type="PROSITE" id="PS51459">
    <property type="entry name" value="FIDO"/>
    <property type="match status" value="1"/>
</dbReference>
<proteinExistence type="predicted"/>
<gene>
    <name evidence="4" type="ORF">TWF506_000184</name>
</gene>
<dbReference type="AlphaFoldDB" id="A0AAN8NQG6"/>